<dbReference type="STRING" id="139420.A0A371CZ51"/>
<organism evidence="1 2">
    <name type="scientific">Lentinus brumalis</name>
    <dbReference type="NCBI Taxonomy" id="2498619"/>
    <lineage>
        <taxon>Eukaryota</taxon>
        <taxon>Fungi</taxon>
        <taxon>Dikarya</taxon>
        <taxon>Basidiomycota</taxon>
        <taxon>Agaricomycotina</taxon>
        <taxon>Agaricomycetes</taxon>
        <taxon>Polyporales</taxon>
        <taxon>Polyporaceae</taxon>
        <taxon>Lentinus</taxon>
    </lineage>
</organism>
<gene>
    <name evidence="1" type="ORF">OH76DRAFT_946682</name>
</gene>
<dbReference type="EMBL" id="KZ857436">
    <property type="protein sequence ID" value="RDX45558.1"/>
    <property type="molecule type" value="Genomic_DNA"/>
</dbReference>
<dbReference type="AlphaFoldDB" id="A0A371CZ51"/>
<dbReference type="InterPro" id="IPR036168">
    <property type="entry name" value="AP2_Mu_C_sf"/>
</dbReference>
<protein>
    <submittedName>
        <fullName evidence="1">Uncharacterized protein</fullName>
    </submittedName>
</protein>
<reference evidence="1 2" key="1">
    <citation type="journal article" date="2018" name="Biotechnol. Biofuels">
        <title>Integrative visual omics of the white-rot fungus Polyporus brumalis exposes the biotechnological potential of its oxidative enzymes for delignifying raw plant biomass.</title>
        <authorList>
            <person name="Miyauchi S."/>
            <person name="Rancon A."/>
            <person name="Drula E."/>
            <person name="Hage H."/>
            <person name="Chaduli D."/>
            <person name="Favel A."/>
            <person name="Grisel S."/>
            <person name="Henrissat B."/>
            <person name="Herpoel-Gimbert I."/>
            <person name="Ruiz-Duenas F.J."/>
            <person name="Chevret D."/>
            <person name="Hainaut M."/>
            <person name="Lin J."/>
            <person name="Wang M."/>
            <person name="Pangilinan J."/>
            <person name="Lipzen A."/>
            <person name="Lesage-Meessen L."/>
            <person name="Navarro D."/>
            <person name="Riley R."/>
            <person name="Grigoriev I.V."/>
            <person name="Zhou S."/>
            <person name="Raouche S."/>
            <person name="Rosso M.N."/>
        </authorList>
    </citation>
    <scope>NUCLEOTIDE SEQUENCE [LARGE SCALE GENOMIC DNA]</scope>
    <source>
        <strain evidence="1 2">BRFM 1820</strain>
    </source>
</reference>
<evidence type="ECO:0000313" key="2">
    <source>
        <dbReference type="Proteomes" id="UP000256964"/>
    </source>
</evidence>
<sequence length="179" mass="20126">MARRWRAKFCKNITQDSFEVELEVCPLVAVTNAVSWLLEGSRTRKKSEQSLPGRPGECVNLLVNANADVISSITPDGEFELMSYRLCTPPSRSSGLKLLSSIENWSRIECMVQASTYFKRRRSTCLYKTTPIRPVQETSLPRAPGFNVDTTFLHATSGSVFYVPDKSACVDNEAARRWP</sequence>
<evidence type="ECO:0000313" key="1">
    <source>
        <dbReference type="EMBL" id="RDX45558.1"/>
    </source>
</evidence>
<accession>A0A371CZ51</accession>
<dbReference type="Proteomes" id="UP000256964">
    <property type="component" value="Unassembled WGS sequence"/>
</dbReference>
<dbReference type="SUPFAM" id="SSF49447">
    <property type="entry name" value="Second domain of Mu2 adaptin subunit (ap50) of ap2 adaptor"/>
    <property type="match status" value="1"/>
</dbReference>
<dbReference type="Gene3D" id="2.60.40.1170">
    <property type="entry name" value="Mu homology domain, subdomain B"/>
    <property type="match status" value="1"/>
</dbReference>
<name>A0A371CZ51_9APHY</name>
<proteinExistence type="predicted"/>
<keyword evidence="2" id="KW-1185">Reference proteome</keyword>